<reference evidence="1 2" key="1">
    <citation type="submission" date="2015-07" db="EMBL/GenBank/DDBJ databases">
        <title>Genome sequence of Ornatilinea apprima DSM 23815.</title>
        <authorList>
            <person name="Hemp J."/>
            <person name="Ward L.M."/>
            <person name="Pace L.A."/>
            <person name="Fischer W.W."/>
        </authorList>
    </citation>
    <scope>NUCLEOTIDE SEQUENCE [LARGE SCALE GENOMIC DNA]</scope>
    <source>
        <strain evidence="1 2">P3M-1</strain>
    </source>
</reference>
<proteinExistence type="predicted"/>
<dbReference type="Gene3D" id="3.40.50.10320">
    <property type="entry name" value="LmbE-like"/>
    <property type="match status" value="1"/>
</dbReference>
<dbReference type="PANTHER" id="PTHR12993:SF29">
    <property type="entry name" value="BLR3841 PROTEIN"/>
    <property type="match status" value="1"/>
</dbReference>
<dbReference type="InterPro" id="IPR003737">
    <property type="entry name" value="GlcNAc_PI_deacetylase-related"/>
</dbReference>
<dbReference type="RefSeq" id="WP_075061498.1">
    <property type="nucleotide sequence ID" value="NZ_LGCL01000014.1"/>
</dbReference>
<dbReference type="Pfam" id="PF02585">
    <property type="entry name" value="PIG-L"/>
    <property type="match status" value="1"/>
</dbReference>
<dbReference type="EMBL" id="LGCL01000014">
    <property type="protein sequence ID" value="KPL79329.1"/>
    <property type="molecule type" value="Genomic_DNA"/>
</dbReference>
<evidence type="ECO:0000313" key="2">
    <source>
        <dbReference type="Proteomes" id="UP000050417"/>
    </source>
</evidence>
<accession>A0A0P6XR96</accession>
<protein>
    <recommendedName>
        <fullName evidence="3">GlcNAc-PI de-N-acetylase</fullName>
    </recommendedName>
</protein>
<dbReference type="SUPFAM" id="SSF102588">
    <property type="entry name" value="LmbE-like"/>
    <property type="match status" value="1"/>
</dbReference>
<dbReference type="OrthoDB" id="116799at2"/>
<dbReference type="Proteomes" id="UP000050417">
    <property type="component" value="Unassembled WGS sequence"/>
</dbReference>
<name>A0A0P6XR96_9CHLR</name>
<evidence type="ECO:0000313" key="1">
    <source>
        <dbReference type="EMBL" id="KPL79329.1"/>
    </source>
</evidence>
<dbReference type="STRING" id="1134406.ADN00_03105"/>
<dbReference type="GO" id="GO:0016811">
    <property type="term" value="F:hydrolase activity, acting on carbon-nitrogen (but not peptide) bonds, in linear amides"/>
    <property type="evidence" value="ECO:0007669"/>
    <property type="project" value="TreeGrafter"/>
</dbReference>
<dbReference type="PANTHER" id="PTHR12993">
    <property type="entry name" value="N-ACETYLGLUCOSAMINYL-PHOSPHATIDYLINOSITOL DE-N-ACETYLASE-RELATED"/>
    <property type="match status" value="1"/>
</dbReference>
<sequence length="246" mass="28026">MKWIYLSPHLDDVVLSCGGIIWQQRSAGEDVEVWTLCAGDPPPGKISTYATQLHARWKLLKEPVAARREEDQQACQILGVKWQHFGLPDIIYRRQPGGDFQIRADEDLFRPLSPYKENLVPLLAGQLKSELPADARVVSPMGVGGHTDHRMTRAIAERLPHELWYYPEFPYTARHPGAMDSLISPDWTEVTYTVSAQALSAWQTAIAAYRSQISTFWQSESDMRVSLEAYWYADGGKRLWRANVKK</sequence>
<evidence type="ECO:0008006" key="3">
    <source>
        <dbReference type="Google" id="ProtNLM"/>
    </source>
</evidence>
<dbReference type="InterPro" id="IPR024078">
    <property type="entry name" value="LmbE-like_dom_sf"/>
</dbReference>
<keyword evidence="2" id="KW-1185">Reference proteome</keyword>
<dbReference type="AlphaFoldDB" id="A0A0P6XR96"/>
<organism evidence="1 2">
    <name type="scientific">Ornatilinea apprima</name>
    <dbReference type="NCBI Taxonomy" id="1134406"/>
    <lineage>
        <taxon>Bacteria</taxon>
        <taxon>Bacillati</taxon>
        <taxon>Chloroflexota</taxon>
        <taxon>Anaerolineae</taxon>
        <taxon>Anaerolineales</taxon>
        <taxon>Anaerolineaceae</taxon>
        <taxon>Ornatilinea</taxon>
    </lineage>
</organism>
<gene>
    <name evidence="1" type="ORF">ADN00_03105</name>
</gene>
<comment type="caution">
    <text evidence="1">The sequence shown here is derived from an EMBL/GenBank/DDBJ whole genome shotgun (WGS) entry which is preliminary data.</text>
</comment>